<dbReference type="InterPro" id="IPR011993">
    <property type="entry name" value="PH-like_dom_sf"/>
</dbReference>
<evidence type="ECO:0000256" key="2">
    <source>
        <dbReference type="ARBA" id="ARBA00022658"/>
    </source>
</evidence>
<feature type="domain" description="SH3" evidence="5">
    <location>
        <begin position="1746"/>
        <end position="1807"/>
    </location>
</feature>
<evidence type="ECO:0000259" key="5">
    <source>
        <dbReference type="PROSITE" id="PS50002"/>
    </source>
</evidence>
<dbReference type="InterPro" id="IPR000219">
    <property type="entry name" value="DH_dom"/>
</dbReference>
<evidence type="ECO:0000259" key="7">
    <source>
        <dbReference type="PROSITE" id="PS50010"/>
    </source>
</evidence>
<dbReference type="SUPFAM" id="SSF48065">
    <property type="entry name" value="DBL homology domain (DH-domain)"/>
    <property type="match status" value="1"/>
</dbReference>
<accession>A0A7N6BNH6</accession>
<evidence type="ECO:0000256" key="4">
    <source>
        <dbReference type="SAM" id="MobiDB-lite"/>
    </source>
</evidence>
<feature type="compositionally biased region" description="Basic residues" evidence="4">
    <location>
        <begin position="552"/>
        <end position="563"/>
    </location>
</feature>
<feature type="compositionally biased region" description="Basic and acidic residues" evidence="4">
    <location>
        <begin position="672"/>
        <end position="687"/>
    </location>
</feature>
<dbReference type="GO" id="GO:0005737">
    <property type="term" value="C:cytoplasm"/>
    <property type="evidence" value="ECO:0007669"/>
    <property type="project" value="TreeGrafter"/>
</dbReference>
<feature type="compositionally biased region" description="Basic and acidic residues" evidence="4">
    <location>
        <begin position="834"/>
        <end position="850"/>
    </location>
</feature>
<reference evidence="8" key="1">
    <citation type="submission" date="2021-04" db="EMBL/GenBank/DDBJ databases">
        <authorList>
            <consortium name="Wellcome Sanger Institute Data Sharing"/>
        </authorList>
    </citation>
    <scope>NUCLEOTIDE SEQUENCE [LARGE SCALE GENOMIC DNA]</scope>
</reference>
<dbReference type="Proteomes" id="UP000265040">
    <property type="component" value="Chromosome 16"/>
</dbReference>
<dbReference type="InterPro" id="IPR001849">
    <property type="entry name" value="PH_domain"/>
</dbReference>
<feature type="compositionally biased region" description="Basic and acidic residues" evidence="4">
    <location>
        <begin position="159"/>
        <end position="259"/>
    </location>
</feature>
<dbReference type="Gene3D" id="1.20.900.10">
    <property type="entry name" value="Dbl homology (DH) domain"/>
    <property type="match status" value="1"/>
</dbReference>
<evidence type="ECO:0000256" key="3">
    <source>
        <dbReference type="PROSITE-ProRule" id="PRU00192"/>
    </source>
</evidence>
<dbReference type="PANTHER" id="PTHR12845:SF2">
    <property type="entry name" value="DH DOMAIN-CONTAINING PROTEIN-RELATED"/>
    <property type="match status" value="1"/>
</dbReference>
<evidence type="ECO:0000313" key="9">
    <source>
        <dbReference type="Proteomes" id="UP000265040"/>
    </source>
</evidence>
<feature type="compositionally biased region" description="Low complexity" evidence="4">
    <location>
        <begin position="1353"/>
        <end position="1362"/>
    </location>
</feature>
<protein>
    <submittedName>
        <fullName evidence="8">Uncharacterized protein</fullName>
    </submittedName>
</protein>
<dbReference type="SMART" id="SM00326">
    <property type="entry name" value="SH3"/>
    <property type="match status" value="1"/>
</dbReference>
<proteinExistence type="predicted"/>
<feature type="region of interest" description="Disordered" evidence="4">
    <location>
        <begin position="626"/>
        <end position="762"/>
    </location>
</feature>
<feature type="region of interest" description="Disordered" evidence="4">
    <location>
        <begin position="904"/>
        <end position="923"/>
    </location>
</feature>
<sequence>MVLWGSKGLTAPSLTLSNINMSDSKLQPGGKISRDPSPRPAMTTQLAQERSNNQEEYRRRQRHMEKIREKGRYNEMDSWERYYERDRATAPKWKEGEREWIERERRQEDDRSRNVRALLNVEKHISLEKGIKKGDTFPRIAKGYADHGRRKMSATVTTDEDRGERRKRDWQRQTEIDDWEREREREWQRDRYREKERDDIYSRTRQEAKKIGRRPVEDEKLRERERYQEPDAQVQDRRRDVGDLRERRERYAARIRENPRPNTGEKQGWTTSDRQRDREIDTDRWEREKAQKSGGRRDARSEGDSDERELRRERVRDREKEHSKSEGDDEGKKVRGGDRDRHRYREDNGQRYRDRDRDREREADIFRKRGVEKDGERYRDVDKREAEGEKWREKRGDLKDDRAWSNDRRVDDRSRENKQKKYRDRKEREADPSWNDTTGRSSQSLNKTAPRLLPRQAVSSGEWSSDMDSEMRYRPGRNSYEESGRKSTSENDVEEQRDPERVTDGNQMKQKRSERQDSDTGELTGSMPAQRRMWLEPQRNKNSKEEFVDRERHKREKERRRKEKSVESHAKWIGEGWQVKQDPDELLNQHSYRGIHGGRNEYRADIERETEGVSVDEEELHEVLRETNNGRKEHLSDGNEGIEGSWRKEVEGENVADNIKDSDTEEGGSTEKGSETGWKRKSDRTLSGEDFVTVSSWGDDEEEREDEDFQDCEESWECGVTYDSTSPVGFKEGNRDRQREEEWTMGQEEKVDDEEERTEKQPQYLFYVIGQTLPRSQPGCLSPSQVDQMGHVGRDNPELEKHNCWGDDATQQLQDDLHISLSRNNEYLISSNQNKEDQGENNTSKEERSATGETTDTDIRYTTSSMLQDTETVKEMRSKVEHSCPEKRLIKRDSQTERLLVQWRGKNEEGEEEQRDQLSPVPSNPYAHVCSEVNLEQILDNIHPEKNEAVHVPLRSGWTMFEESKRHSQAPHLKWAKNVVRNILGHSEEETIDEDIEQTKAVIRSDTCEEEVTQGAKEIPFITLSSIDQHSEPELGEDDPLEDLRGMGPSQSDTHTEQFTAMYDDTPTHTHADTLLDTEGKKDRTMDKDAEPSGHLQLEKVELEMKMTHEAGDGVLLSETDNEETGKKETDMYLSISNTLYKPNSCPILNYDSTTEVIISSKEGKSQEMGENEKEVQGEEPEGCGPTVEMGKVEAGEITELDNREEEVMAERKKKVGTLRSANSFQDFGPEVRIRRRGIRKTTERGDGEPEEEEGVGRDRRTRIFSTTDDEDDWSKSWGGAEIRSAFNTFVRRKRNSKFFKRAQLYQQYNEAAQNLEILSQSGSAAHPLPEDSTQSSAPSPPPARRPLPPLPHILHPHSLFHTSSTASTKSLPLPEPPRSEGRPSSPRLSTSFTQSPTLWRDLPGVRNNAELEELTEDQRRLQEVQFEVVTSEASYCRSLDIVVEHFVKSKQLGALLTSQDRNWLFSRLADVRAISHSFLSKLEERVESDMMHFTVCDIIVQHCPRFRKVYVPYLTNQSYQDGTYQRLMNENPGFKRIVEKLERNPVCERLPFRSFLVLPFQRITRIKLLVQNIVKRTTPGTLEATHAIKAMKLLEKLIQESNDSISQMKNIEDLVSLNAKVDFECKTLPLVSQSRRLIREGPVTELMDFSLKDTERNAYLHLFNDFLLVSLQKEGGRFTVVDHSPVSELRVENCRVKLHTLQKNLFRLHMAHKSLLLRSDTQTDKLRWISALSRPHPEVDFSAAQDVPQMQCIRAFVAQQPDELSLDKADIILVHQKSSDHWVEGTRLPDCHRGWVPESNLETIGNPIVRQSNLLDALKLTTATAAV</sequence>
<dbReference type="Ensembl" id="ENSATET00000037816.2">
    <property type="protein sequence ID" value="ENSATEP00000064392.2"/>
    <property type="gene ID" value="ENSATEG00000028394.2"/>
</dbReference>
<dbReference type="PANTHER" id="PTHR12845">
    <property type="entry name" value="GUANINE NUCLEOTIDE EXCHANGE FACTOR"/>
    <property type="match status" value="1"/>
</dbReference>
<feature type="compositionally biased region" description="Acidic residues" evidence="4">
    <location>
        <begin position="698"/>
        <end position="716"/>
    </location>
</feature>
<name>A0A7N6BNH6_ANATE</name>
<feature type="compositionally biased region" description="Basic and acidic residues" evidence="4">
    <location>
        <begin position="52"/>
        <end position="64"/>
    </location>
</feature>
<feature type="region of interest" description="Disordered" evidence="4">
    <location>
        <begin position="1324"/>
        <end position="1396"/>
    </location>
</feature>
<dbReference type="GeneID" id="113169245"/>
<dbReference type="CTD" id="7984"/>
<feature type="compositionally biased region" description="Polar residues" evidence="4">
    <location>
        <begin position="260"/>
        <end position="272"/>
    </location>
</feature>
<feature type="region of interest" description="Disordered" evidence="4">
    <location>
        <begin position="20"/>
        <end position="64"/>
    </location>
</feature>
<dbReference type="InterPro" id="IPR047271">
    <property type="entry name" value="Ephexin-like"/>
</dbReference>
<feature type="region of interest" description="Disordered" evidence="4">
    <location>
        <begin position="1235"/>
        <end position="1278"/>
    </location>
</feature>
<dbReference type="PROSITE" id="PS50002">
    <property type="entry name" value="SH3"/>
    <property type="match status" value="1"/>
</dbReference>
<dbReference type="PROSITE" id="PS50003">
    <property type="entry name" value="PH_DOMAIN"/>
    <property type="match status" value="1"/>
</dbReference>
<dbReference type="InParanoid" id="A0A7N6BNH6"/>
<feature type="region of interest" description="Disordered" evidence="4">
    <location>
        <begin position="775"/>
        <end position="804"/>
    </location>
</feature>
<dbReference type="InterPro" id="IPR001452">
    <property type="entry name" value="SH3_domain"/>
</dbReference>
<dbReference type="Pfam" id="PF00621">
    <property type="entry name" value="RhoGEF"/>
    <property type="match status" value="1"/>
</dbReference>
<dbReference type="SMART" id="SM00325">
    <property type="entry name" value="RhoGEF"/>
    <property type="match status" value="1"/>
</dbReference>
<feature type="compositionally biased region" description="Basic and acidic residues" evidence="4">
    <location>
        <begin position="273"/>
        <end position="431"/>
    </location>
</feature>
<feature type="compositionally biased region" description="Basic and acidic residues" evidence="4">
    <location>
        <begin position="538"/>
        <end position="551"/>
    </location>
</feature>
<dbReference type="InterPro" id="IPR035899">
    <property type="entry name" value="DBL_dom_sf"/>
</dbReference>
<feature type="compositionally biased region" description="Polar residues" evidence="4">
    <location>
        <begin position="434"/>
        <end position="447"/>
    </location>
</feature>
<evidence type="ECO:0000313" key="8">
    <source>
        <dbReference type="Ensembl" id="ENSATEP00000064392.2"/>
    </source>
</evidence>
<feature type="compositionally biased region" description="Basic and acidic residues" evidence="4">
    <location>
        <begin position="732"/>
        <end position="742"/>
    </location>
</feature>
<feature type="region of interest" description="Disordered" evidence="4">
    <location>
        <begin position="1163"/>
        <end position="1189"/>
    </location>
</feature>
<reference evidence="8" key="2">
    <citation type="submission" date="2025-08" db="UniProtKB">
        <authorList>
            <consortium name="Ensembl"/>
        </authorList>
    </citation>
    <scope>IDENTIFICATION</scope>
</reference>
<feature type="compositionally biased region" description="Polar residues" evidence="4">
    <location>
        <begin position="42"/>
        <end position="51"/>
    </location>
</feature>
<dbReference type="CDD" id="cd00160">
    <property type="entry name" value="RhoGEF"/>
    <property type="match status" value="1"/>
</dbReference>
<feature type="domain" description="PH" evidence="6">
    <location>
        <begin position="1637"/>
        <end position="1738"/>
    </location>
</feature>
<dbReference type="InterPro" id="IPR047270">
    <property type="entry name" value="PH_ephexin"/>
</dbReference>
<dbReference type="Gene3D" id="2.30.30.40">
    <property type="entry name" value="SH3 Domains"/>
    <property type="match status" value="1"/>
</dbReference>
<dbReference type="InterPro" id="IPR036028">
    <property type="entry name" value="SH3-like_dom_sf"/>
</dbReference>
<feature type="region of interest" description="Disordered" evidence="4">
    <location>
        <begin position="830"/>
        <end position="858"/>
    </location>
</feature>
<feature type="compositionally biased region" description="Basic and acidic residues" evidence="4">
    <location>
        <begin position="1163"/>
        <end position="1177"/>
    </location>
</feature>
<dbReference type="RefSeq" id="XP_026226278.1">
    <property type="nucleotide sequence ID" value="XM_026370493.1"/>
</dbReference>
<dbReference type="RefSeq" id="XP_026226277.1">
    <property type="nucleotide sequence ID" value="XM_026370492.1"/>
</dbReference>
<feature type="domain" description="DH" evidence="7">
    <location>
        <begin position="1421"/>
        <end position="1605"/>
    </location>
</feature>
<dbReference type="PROSITE" id="PS50010">
    <property type="entry name" value="DH_2"/>
    <property type="match status" value="1"/>
</dbReference>
<organism evidence="8 9">
    <name type="scientific">Anabas testudineus</name>
    <name type="common">Climbing perch</name>
    <name type="synonym">Anthias testudineus</name>
    <dbReference type="NCBI Taxonomy" id="64144"/>
    <lineage>
        <taxon>Eukaryota</taxon>
        <taxon>Metazoa</taxon>
        <taxon>Chordata</taxon>
        <taxon>Craniata</taxon>
        <taxon>Vertebrata</taxon>
        <taxon>Euteleostomi</taxon>
        <taxon>Actinopterygii</taxon>
        <taxon>Neopterygii</taxon>
        <taxon>Teleostei</taxon>
        <taxon>Neoteleostei</taxon>
        <taxon>Acanthomorphata</taxon>
        <taxon>Anabantaria</taxon>
        <taxon>Anabantiformes</taxon>
        <taxon>Anabantoidei</taxon>
        <taxon>Anabantidae</taxon>
        <taxon>Anabas</taxon>
    </lineage>
</organism>
<feature type="compositionally biased region" description="Basic and acidic residues" evidence="4">
    <location>
        <begin position="469"/>
        <end position="503"/>
    </location>
</feature>
<evidence type="ECO:0000256" key="1">
    <source>
        <dbReference type="ARBA" id="ARBA00022443"/>
    </source>
</evidence>
<dbReference type="AlphaFoldDB" id="A0A7N6BNH6"/>
<keyword evidence="9" id="KW-1185">Reference proteome</keyword>
<dbReference type="FunFam" id="1.20.900.10:FF:000007">
    <property type="entry name" value="rho guanine nucleotide exchange factor 19"/>
    <property type="match status" value="1"/>
</dbReference>
<dbReference type="CDD" id="cd01221">
    <property type="entry name" value="PH_ephexin"/>
    <property type="match status" value="1"/>
</dbReference>
<dbReference type="SMART" id="SM00233">
    <property type="entry name" value="PH"/>
    <property type="match status" value="1"/>
</dbReference>
<reference evidence="8" key="3">
    <citation type="submission" date="2025-09" db="UniProtKB">
        <authorList>
            <consortium name="Ensembl"/>
        </authorList>
    </citation>
    <scope>IDENTIFICATION</scope>
</reference>
<dbReference type="GO" id="GO:0005085">
    <property type="term" value="F:guanyl-nucleotide exchange factor activity"/>
    <property type="evidence" value="ECO:0007669"/>
    <property type="project" value="UniProtKB-KW"/>
</dbReference>
<dbReference type="GO" id="GO:0005634">
    <property type="term" value="C:nucleus"/>
    <property type="evidence" value="ECO:0007669"/>
    <property type="project" value="TreeGrafter"/>
</dbReference>
<dbReference type="GeneTree" id="ENSGT01030000234571"/>
<dbReference type="SUPFAM" id="SSF50044">
    <property type="entry name" value="SH3-domain"/>
    <property type="match status" value="1"/>
</dbReference>
<dbReference type="Pfam" id="PF00018">
    <property type="entry name" value="SH3_1"/>
    <property type="match status" value="1"/>
</dbReference>
<evidence type="ECO:0000259" key="6">
    <source>
        <dbReference type="PROSITE" id="PS50003"/>
    </source>
</evidence>
<dbReference type="SUPFAM" id="SSF50729">
    <property type="entry name" value="PH domain-like"/>
    <property type="match status" value="1"/>
</dbReference>
<feature type="compositionally biased region" description="Basic and acidic residues" evidence="4">
    <location>
        <begin position="626"/>
        <end position="637"/>
    </location>
</feature>
<feature type="compositionally biased region" description="Basic and acidic residues" evidence="4">
    <location>
        <begin position="792"/>
        <end position="804"/>
    </location>
</feature>
<keyword evidence="2" id="KW-0344">Guanine-nucleotide releasing factor</keyword>
<keyword evidence="1 3" id="KW-0728">SH3 domain</keyword>
<feature type="compositionally biased region" description="Pro residues" evidence="4">
    <location>
        <begin position="1339"/>
        <end position="1352"/>
    </location>
</feature>
<dbReference type="Gene3D" id="2.30.29.30">
    <property type="entry name" value="Pleckstrin-homology domain (PH domain)/Phosphotyrosine-binding domain (PTB)"/>
    <property type="match status" value="1"/>
</dbReference>
<feature type="region of interest" description="Disordered" evidence="4">
    <location>
        <begin position="143"/>
        <end position="568"/>
    </location>
</feature>